<feature type="region of interest" description="Disordered" evidence="4">
    <location>
        <begin position="129"/>
        <end position="208"/>
    </location>
</feature>
<sequence>MRMGYVNMAAAVEEFQPWLIDKLRSLKTDESVFGSYISGILESEESIDEKKDALEGILSEIVENDISLHINEIIDKWELCKPKKEAPKSVADVDLQLAKLMESQSLATTTRREYTDEEKKIREAILSQYSQLPDNEEDQEHEEETDSQDLVKNTNATDVAAAARERREQARQDAQRKKEKDKEDREKQKALKEEKKEKRKTQKGERKR</sequence>
<evidence type="ECO:0000256" key="2">
    <source>
        <dbReference type="ARBA" id="ARBA00016648"/>
    </source>
</evidence>
<feature type="non-terminal residue" evidence="6">
    <location>
        <position position="208"/>
    </location>
</feature>
<comment type="similarity">
    <text evidence="1">Belongs to the CCDC43 family.</text>
</comment>
<evidence type="ECO:0000256" key="3">
    <source>
        <dbReference type="ARBA" id="ARBA00023054"/>
    </source>
</evidence>
<dbReference type="AlphaFoldDB" id="A0A8J9YHA7"/>
<reference evidence="6" key="1">
    <citation type="submission" date="2021-12" db="EMBL/GenBank/DDBJ databases">
        <authorList>
            <person name="Martin H S."/>
        </authorList>
    </citation>
    <scope>NUCLEOTIDE SEQUENCE</scope>
</reference>
<gene>
    <name evidence="6" type="ORF">BINO364_LOCUS11565</name>
</gene>
<feature type="compositionally biased region" description="Basic residues" evidence="4">
    <location>
        <begin position="197"/>
        <end position="208"/>
    </location>
</feature>
<feature type="compositionally biased region" description="Acidic residues" evidence="4">
    <location>
        <begin position="134"/>
        <end position="147"/>
    </location>
</feature>
<proteinExistence type="inferred from homology"/>
<name>A0A8J9YHA7_9NEOP</name>
<feature type="compositionally biased region" description="Low complexity" evidence="4">
    <location>
        <begin position="151"/>
        <end position="162"/>
    </location>
</feature>
<dbReference type="PANTHER" id="PTHR31684:SF2">
    <property type="entry name" value="COILED-COIL DOMAIN-CONTAINING PROTEIN 43"/>
    <property type="match status" value="1"/>
</dbReference>
<evidence type="ECO:0000313" key="7">
    <source>
        <dbReference type="Proteomes" id="UP000838878"/>
    </source>
</evidence>
<evidence type="ECO:0000313" key="6">
    <source>
        <dbReference type="EMBL" id="CAH0726046.1"/>
    </source>
</evidence>
<keyword evidence="7" id="KW-1185">Reference proteome</keyword>
<dbReference type="Pfam" id="PF26091">
    <property type="entry name" value="PWI_CCDC43"/>
    <property type="match status" value="1"/>
</dbReference>
<feature type="compositionally biased region" description="Basic and acidic residues" evidence="4">
    <location>
        <begin position="163"/>
        <end position="196"/>
    </location>
</feature>
<dbReference type="PANTHER" id="PTHR31684">
    <property type="entry name" value="COILED-COIL DOMAIN-CONTAINING PROTEIN 43"/>
    <property type="match status" value="1"/>
</dbReference>
<evidence type="ECO:0000256" key="4">
    <source>
        <dbReference type="SAM" id="MobiDB-lite"/>
    </source>
</evidence>
<dbReference type="EMBL" id="OV170225">
    <property type="protein sequence ID" value="CAH0726046.1"/>
    <property type="molecule type" value="Genomic_DNA"/>
</dbReference>
<organism evidence="6 7">
    <name type="scientific">Brenthis ino</name>
    <name type="common">lesser marbled fritillary</name>
    <dbReference type="NCBI Taxonomy" id="405034"/>
    <lineage>
        <taxon>Eukaryota</taxon>
        <taxon>Metazoa</taxon>
        <taxon>Ecdysozoa</taxon>
        <taxon>Arthropoda</taxon>
        <taxon>Hexapoda</taxon>
        <taxon>Insecta</taxon>
        <taxon>Pterygota</taxon>
        <taxon>Neoptera</taxon>
        <taxon>Endopterygota</taxon>
        <taxon>Lepidoptera</taxon>
        <taxon>Glossata</taxon>
        <taxon>Ditrysia</taxon>
        <taxon>Papilionoidea</taxon>
        <taxon>Nymphalidae</taxon>
        <taxon>Heliconiinae</taxon>
        <taxon>Argynnini</taxon>
        <taxon>Brenthis</taxon>
    </lineage>
</organism>
<dbReference type="InterPro" id="IPR058771">
    <property type="entry name" value="PWI_CCDC43"/>
</dbReference>
<feature type="domain" description="CCDC43 PWI-like" evidence="5">
    <location>
        <begin position="10"/>
        <end position="82"/>
    </location>
</feature>
<evidence type="ECO:0000256" key="1">
    <source>
        <dbReference type="ARBA" id="ARBA00005305"/>
    </source>
</evidence>
<accession>A0A8J9YHA7</accession>
<evidence type="ECO:0000259" key="5">
    <source>
        <dbReference type="Pfam" id="PF26091"/>
    </source>
</evidence>
<protein>
    <recommendedName>
        <fullName evidence="2">Coiled-coil domain-containing protein 43</fullName>
    </recommendedName>
</protein>
<dbReference type="OrthoDB" id="2187466at2759"/>
<dbReference type="Proteomes" id="UP000838878">
    <property type="component" value="Chromosome 5"/>
</dbReference>
<dbReference type="InterPro" id="IPR037666">
    <property type="entry name" value="CCDC43"/>
</dbReference>
<keyword evidence="3" id="KW-0175">Coiled coil</keyword>